<evidence type="ECO:0000256" key="1">
    <source>
        <dbReference type="ARBA" id="ARBA00022448"/>
    </source>
</evidence>
<organism evidence="9 10">
    <name type="scientific">Paracidovorax valerianellae</name>
    <dbReference type="NCBI Taxonomy" id="187868"/>
    <lineage>
        <taxon>Bacteria</taxon>
        <taxon>Pseudomonadati</taxon>
        <taxon>Pseudomonadota</taxon>
        <taxon>Betaproteobacteria</taxon>
        <taxon>Burkholderiales</taxon>
        <taxon>Comamonadaceae</taxon>
        <taxon>Paracidovorax</taxon>
    </lineage>
</organism>
<dbReference type="PANTHER" id="PTHR43790:SF9">
    <property type="entry name" value="GALACTOFURANOSE TRANSPORTER ATP-BINDING PROTEIN YTFR"/>
    <property type="match status" value="1"/>
</dbReference>
<dbReference type="PANTHER" id="PTHR43790">
    <property type="entry name" value="CARBOHYDRATE TRANSPORT ATP-BINDING PROTEIN MG119-RELATED"/>
    <property type="match status" value="1"/>
</dbReference>
<dbReference type="SUPFAM" id="SSF52540">
    <property type="entry name" value="P-loop containing nucleoside triphosphate hydrolases"/>
    <property type="match status" value="2"/>
</dbReference>
<evidence type="ECO:0000256" key="4">
    <source>
        <dbReference type="ARBA" id="ARBA00022737"/>
    </source>
</evidence>
<dbReference type="InterPro" id="IPR027417">
    <property type="entry name" value="P-loop_NTPase"/>
</dbReference>
<proteinExistence type="predicted"/>
<keyword evidence="2" id="KW-1003">Cell membrane</keyword>
<feature type="domain" description="ABC transporter" evidence="8">
    <location>
        <begin position="2"/>
        <end position="237"/>
    </location>
</feature>
<evidence type="ECO:0000256" key="6">
    <source>
        <dbReference type="ARBA" id="ARBA00022840"/>
    </source>
</evidence>
<dbReference type="GO" id="GO:0005524">
    <property type="term" value="F:ATP binding"/>
    <property type="evidence" value="ECO:0007669"/>
    <property type="project" value="UniProtKB-KW"/>
</dbReference>
<dbReference type="GO" id="GO:0016887">
    <property type="term" value="F:ATP hydrolysis activity"/>
    <property type="evidence" value="ECO:0007669"/>
    <property type="project" value="InterPro"/>
</dbReference>
<evidence type="ECO:0000259" key="8">
    <source>
        <dbReference type="PROSITE" id="PS50893"/>
    </source>
</evidence>
<dbReference type="InterPro" id="IPR003593">
    <property type="entry name" value="AAA+_ATPase"/>
</dbReference>
<dbReference type="OrthoDB" id="9776369at2"/>
<evidence type="ECO:0000313" key="9">
    <source>
        <dbReference type="EMBL" id="SDE13155.1"/>
    </source>
</evidence>
<dbReference type="PROSITE" id="PS00211">
    <property type="entry name" value="ABC_TRANSPORTER_1"/>
    <property type="match status" value="2"/>
</dbReference>
<sequence length="530" mass="55308">MLRLSGITKRFGPLLANDGISLTLARGEVLALLGENGAGKSTLMSILFGHYRADAGHIEVFGQPLPPGQPRASLAAGIGMVHQHFTLADNLSVLDNVMLGSEPLWQPFSRRAAGRARLMAVSAQFGLPVAPDARVGSLSVGERQRVEILKALYRGARILILDEPTAVLTPQESEALLHTLAQMVAQGLSIVFISHKLGEVLRVSHRIAVLRQGKLVAEAPARGTTQGQLAQWMVGHAVDAAERSPASVVGAAVCTLDGVETQASSASAQDALRGVSLTLHAGEIVAIAGVSGNGQVALADVLCGVRVPTAGTATLLGAPLVARPTRLVAQGVARIPEDRHAVGVVGDLPVWENAISERLPSRWFSRGWFTGFWVRRGAARQHARRVAETFDVRGGGLDAPARCLSGGNMQKLILGRALLPPGDGNQPAPAPRLIVAHQPTWGLDIGAVTFVQRQLVAARDAGAAVLLISDDLDEVLALGDRVAVMHGGHLSNARPATAWTREAIGLAMAGAASADPTMSPPAPGPESIAP</sequence>
<evidence type="ECO:0000256" key="2">
    <source>
        <dbReference type="ARBA" id="ARBA00022475"/>
    </source>
</evidence>
<dbReference type="InterPro" id="IPR003439">
    <property type="entry name" value="ABC_transporter-like_ATP-bd"/>
</dbReference>
<dbReference type="SMART" id="SM00382">
    <property type="entry name" value="AAA"/>
    <property type="match status" value="1"/>
</dbReference>
<dbReference type="AlphaFoldDB" id="A0A1G7AGH5"/>
<evidence type="ECO:0000313" key="10">
    <source>
        <dbReference type="Proteomes" id="UP000198781"/>
    </source>
</evidence>
<dbReference type="EMBL" id="FMZC01000012">
    <property type="protein sequence ID" value="SDE13155.1"/>
    <property type="molecule type" value="Genomic_DNA"/>
</dbReference>
<keyword evidence="5" id="KW-0547">Nucleotide-binding</keyword>
<evidence type="ECO:0000256" key="5">
    <source>
        <dbReference type="ARBA" id="ARBA00022741"/>
    </source>
</evidence>
<dbReference type="Gene3D" id="3.40.50.300">
    <property type="entry name" value="P-loop containing nucleotide triphosphate hydrolases"/>
    <property type="match status" value="2"/>
</dbReference>
<accession>A0A1G7AGH5</accession>
<reference evidence="9 10" key="1">
    <citation type="submission" date="2016-10" db="EMBL/GenBank/DDBJ databases">
        <authorList>
            <person name="de Groot N.N."/>
        </authorList>
    </citation>
    <scope>NUCLEOTIDE SEQUENCE [LARGE SCALE GENOMIC DNA]</scope>
    <source>
        <strain evidence="9 10">DSM 16619</strain>
    </source>
</reference>
<dbReference type="STRING" id="187868.SAMN05192589_112149"/>
<keyword evidence="10" id="KW-1185">Reference proteome</keyword>
<dbReference type="InterPro" id="IPR017871">
    <property type="entry name" value="ABC_transporter-like_CS"/>
</dbReference>
<feature type="region of interest" description="Disordered" evidence="7">
    <location>
        <begin position="511"/>
        <end position="530"/>
    </location>
</feature>
<keyword evidence="2" id="KW-0472">Membrane</keyword>
<keyword evidence="1" id="KW-0813">Transport</keyword>
<keyword evidence="3 9" id="KW-0762">Sugar transport</keyword>
<feature type="domain" description="ABC transporter" evidence="8">
    <location>
        <begin position="253"/>
        <end position="512"/>
    </location>
</feature>
<gene>
    <name evidence="9" type="ORF">SAMN05192589_112149</name>
</gene>
<keyword evidence="6 9" id="KW-0067">ATP-binding</keyword>
<dbReference type="CDD" id="cd03216">
    <property type="entry name" value="ABC_Carb_Monos_I"/>
    <property type="match status" value="1"/>
</dbReference>
<dbReference type="Proteomes" id="UP000198781">
    <property type="component" value="Unassembled WGS sequence"/>
</dbReference>
<dbReference type="CDD" id="cd03215">
    <property type="entry name" value="ABC_Carb_Monos_II"/>
    <property type="match status" value="1"/>
</dbReference>
<evidence type="ECO:0000256" key="3">
    <source>
        <dbReference type="ARBA" id="ARBA00022597"/>
    </source>
</evidence>
<dbReference type="Pfam" id="PF00005">
    <property type="entry name" value="ABC_tran"/>
    <property type="match status" value="2"/>
</dbReference>
<protein>
    <submittedName>
        <fullName evidence="9">Simple sugar transport system ATP-binding protein</fullName>
    </submittedName>
</protein>
<keyword evidence="4" id="KW-0677">Repeat</keyword>
<dbReference type="InterPro" id="IPR050107">
    <property type="entry name" value="ABC_carbohydrate_import_ATPase"/>
</dbReference>
<name>A0A1G7AGH5_9BURK</name>
<evidence type="ECO:0000256" key="7">
    <source>
        <dbReference type="SAM" id="MobiDB-lite"/>
    </source>
</evidence>
<dbReference type="PROSITE" id="PS50893">
    <property type="entry name" value="ABC_TRANSPORTER_2"/>
    <property type="match status" value="2"/>
</dbReference>